<dbReference type="EMBL" id="CP011219">
    <property type="protein sequence ID" value="AKO32170.1"/>
    <property type="molecule type" value="Genomic_DNA"/>
</dbReference>
<dbReference type="AlphaFoldDB" id="A0AAC8ZAF6"/>
<dbReference type="PROSITE" id="PS51782">
    <property type="entry name" value="LYSM"/>
    <property type="match status" value="1"/>
</dbReference>
<gene>
    <name evidence="4" type="ORF">RZ57_02965</name>
</gene>
<dbReference type="CDD" id="cd00118">
    <property type="entry name" value="LysM"/>
    <property type="match status" value="1"/>
</dbReference>
<sequence>MKKLFMLLPLAVSFSALVTGCTSSESATVTDVETQNPDGIPPAEAIPGWQTNDGIQYTDIPATMNSAPMHTLGQAQNVYNNMQNNVQTGYHQAVNTYNNMPQQVQSQMVPVTMPAQTPMMQASCQVVRDVTGAPIYAQIIKGCYTESSYIVGKGDTMYLISYLTGQTPDQIAALNNMTPDTKLIVGQVLRVR</sequence>
<dbReference type="PROSITE" id="PS51257">
    <property type="entry name" value="PROKAR_LIPOPROTEIN"/>
    <property type="match status" value="1"/>
</dbReference>
<protein>
    <recommendedName>
        <fullName evidence="3">LysM domain-containing protein</fullName>
    </recommendedName>
</protein>
<feature type="signal peptide" evidence="2">
    <location>
        <begin position="1"/>
        <end position="18"/>
    </location>
</feature>
<dbReference type="SMART" id="SM00257">
    <property type="entry name" value="LysM"/>
    <property type="match status" value="1"/>
</dbReference>
<keyword evidence="2" id="KW-0732">Signal</keyword>
<dbReference type="OMA" id="CYTESSY"/>
<dbReference type="Proteomes" id="UP000060132">
    <property type="component" value="Chromosome"/>
</dbReference>
<dbReference type="Pfam" id="PF01476">
    <property type="entry name" value="LysM"/>
    <property type="match status" value="1"/>
</dbReference>
<feature type="chain" id="PRO_5041960809" description="LysM domain-containing protein" evidence="2">
    <location>
        <begin position="19"/>
        <end position="192"/>
    </location>
</feature>
<evidence type="ECO:0000256" key="2">
    <source>
        <dbReference type="SAM" id="SignalP"/>
    </source>
</evidence>
<feature type="domain" description="LysM" evidence="3">
    <location>
        <begin position="147"/>
        <end position="191"/>
    </location>
</feature>
<proteinExistence type="predicted"/>
<reference evidence="4 5" key="1">
    <citation type="journal article" date="2015" name="PLoS Negl. Trop. Dis.">
        <title>Haemophilus ducreyi Cutaneous Ulcer Strains Are Nearly Identical to Class I Genital Ulcer Strains.</title>
        <authorList>
            <person name="Gangaiah D."/>
            <person name="Webb K.M."/>
            <person name="Humphreys T.L."/>
            <person name="Fortney K.R."/>
            <person name="Toh E."/>
            <person name="Tai A."/>
            <person name="Katz S.S."/>
            <person name="Pillay A."/>
            <person name="Chen C.Y."/>
            <person name="Roberts S.A."/>
            <person name="Munson R.S.Jr."/>
            <person name="Spinola S.M."/>
        </authorList>
    </citation>
    <scope>NUCLEOTIDE SEQUENCE [LARGE SCALE GENOMIC DNA]</scope>
    <source>
        <strain evidence="5">CLU2</strain>
    </source>
</reference>
<feature type="region of interest" description="Disordered" evidence="1">
    <location>
        <begin position="27"/>
        <end position="48"/>
    </location>
</feature>
<dbReference type="InterPro" id="IPR018392">
    <property type="entry name" value="LysM"/>
</dbReference>
<dbReference type="Gene3D" id="3.10.350.10">
    <property type="entry name" value="LysM domain"/>
    <property type="match status" value="1"/>
</dbReference>
<evidence type="ECO:0000313" key="4">
    <source>
        <dbReference type="EMBL" id="AKO32170.1"/>
    </source>
</evidence>
<accession>A0AAC8ZAF6</accession>
<dbReference type="InterPro" id="IPR036779">
    <property type="entry name" value="LysM_dom_sf"/>
</dbReference>
<dbReference type="SUPFAM" id="SSF54106">
    <property type="entry name" value="LysM domain"/>
    <property type="match status" value="1"/>
</dbReference>
<evidence type="ECO:0000259" key="3">
    <source>
        <dbReference type="PROSITE" id="PS51782"/>
    </source>
</evidence>
<organism evidence="4 5">
    <name type="scientific">Haemophilus ducreyi</name>
    <dbReference type="NCBI Taxonomy" id="730"/>
    <lineage>
        <taxon>Bacteria</taxon>
        <taxon>Pseudomonadati</taxon>
        <taxon>Pseudomonadota</taxon>
        <taxon>Gammaproteobacteria</taxon>
        <taxon>Pasteurellales</taxon>
        <taxon>Pasteurellaceae</taxon>
        <taxon>Haemophilus</taxon>
    </lineage>
</organism>
<dbReference type="RefSeq" id="WP_010944717.1">
    <property type="nucleotide sequence ID" value="NZ_CP011218.1"/>
</dbReference>
<feature type="compositionally biased region" description="Polar residues" evidence="1">
    <location>
        <begin position="27"/>
        <end position="37"/>
    </location>
</feature>
<name>A0AAC8ZAF6_HAEDC</name>
<evidence type="ECO:0000313" key="5">
    <source>
        <dbReference type="Proteomes" id="UP000060132"/>
    </source>
</evidence>
<evidence type="ECO:0000256" key="1">
    <source>
        <dbReference type="SAM" id="MobiDB-lite"/>
    </source>
</evidence>